<evidence type="ECO:0000256" key="11">
    <source>
        <dbReference type="SAM" id="MobiDB-lite"/>
    </source>
</evidence>
<dbReference type="SUPFAM" id="SSF57701">
    <property type="entry name" value="Zn2/Cys6 DNA-binding domain"/>
    <property type="match status" value="1"/>
</dbReference>
<dbReference type="InterPro" id="IPR007219">
    <property type="entry name" value="XnlR_reg_dom"/>
</dbReference>
<evidence type="ECO:0000256" key="10">
    <source>
        <dbReference type="PROSITE-ProRule" id="PRU00042"/>
    </source>
</evidence>
<comment type="subcellular location">
    <subcellularLocation>
        <location evidence="1">Nucleus</location>
    </subcellularLocation>
</comment>
<dbReference type="CDD" id="cd12148">
    <property type="entry name" value="fungal_TF_MHR"/>
    <property type="match status" value="1"/>
</dbReference>
<keyword evidence="9" id="KW-0539">Nucleus</keyword>
<dbReference type="PROSITE" id="PS00463">
    <property type="entry name" value="ZN2_CY6_FUNGAL_1"/>
    <property type="match status" value="1"/>
</dbReference>
<keyword evidence="15" id="KW-1185">Reference proteome</keyword>
<dbReference type="Gene3D" id="3.30.160.60">
    <property type="entry name" value="Classic Zinc Finger"/>
    <property type="match status" value="1"/>
</dbReference>
<dbReference type="CDD" id="cd00067">
    <property type="entry name" value="GAL4"/>
    <property type="match status" value="1"/>
</dbReference>
<evidence type="ECO:0000256" key="7">
    <source>
        <dbReference type="ARBA" id="ARBA00023125"/>
    </source>
</evidence>
<protein>
    <recommendedName>
        <fullName evidence="16">C2H2 finger domain protein</fullName>
    </recommendedName>
</protein>
<dbReference type="PROSITE" id="PS00028">
    <property type="entry name" value="ZINC_FINGER_C2H2_1"/>
    <property type="match status" value="1"/>
</dbReference>
<dbReference type="SUPFAM" id="SSF57667">
    <property type="entry name" value="beta-beta-alpha zinc fingers"/>
    <property type="match status" value="1"/>
</dbReference>
<feature type="domain" description="Zn(2)-C6 fungal-type" evidence="12">
    <location>
        <begin position="80"/>
        <end position="107"/>
    </location>
</feature>
<feature type="domain" description="C2H2-type" evidence="13">
    <location>
        <begin position="10"/>
        <end position="37"/>
    </location>
</feature>
<dbReference type="SMART" id="SM00355">
    <property type="entry name" value="ZnF_C2H2"/>
    <property type="match status" value="2"/>
</dbReference>
<dbReference type="GO" id="GO:0006351">
    <property type="term" value="P:DNA-templated transcription"/>
    <property type="evidence" value="ECO:0007669"/>
    <property type="project" value="InterPro"/>
</dbReference>
<dbReference type="GO" id="GO:0008270">
    <property type="term" value="F:zinc ion binding"/>
    <property type="evidence" value="ECO:0007669"/>
    <property type="project" value="UniProtKB-KW"/>
</dbReference>
<keyword evidence="6" id="KW-0805">Transcription regulation</keyword>
<reference evidence="14" key="1">
    <citation type="journal article" date="2019" name="Beilstein J. Org. Chem.">
        <title>Nanangenines: drimane sesquiterpenoids as the dominant metabolite cohort of a novel Australian fungus, Aspergillus nanangensis.</title>
        <authorList>
            <person name="Lacey H.J."/>
            <person name="Gilchrist C.L.M."/>
            <person name="Crombie A."/>
            <person name="Kalaitzis J.A."/>
            <person name="Vuong D."/>
            <person name="Rutledge P.J."/>
            <person name="Turner P."/>
            <person name="Pitt J.I."/>
            <person name="Lacey E."/>
            <person name="Chooi Y.H."/>
            <person name="Piggott A.M."/>
        </authorList>
    </citation>
    <scope>NUCLEOTIDE SEQUENCE</scope>
    <source>
        <strain evidence="14">MST-FP2251</strain>
    </source>
</reference>
<dbReference type="Gene3D" id="4.10.240.10">
    <property type="entry name" value="Zn(2)-C6 fungal-type DNA-binding domain"/>
    <property type="match status" value="1"/>
</dbReference>
<evidence type="ECO:0000256" key="1">
    <source>
        <dbReference type="ARBA" id="ARBA00004123"/>
    </source>
</evidence>
<evidence type="ECO:0000313" key="15">
    <source>
        <dbReference type="Proteomes" id="UP001194746"/>
    </source>
</evidence>
<dbReference type="PANTHER" id="PTHR40626">
    <property type="entry name" value="MIP31509P"/>
    <property type="match status" value="1"/>
</dbReference>
<dbReference type="PROSITE" id="PS50048">
    <property type="entry name" value="ZN2_CY6_FUNGAL_2"/>
    <property type="match status" value="1"/>
</dbReference>
<dbReference type="InterPro" id="IPR001138">
    <property type="entry name" value="Zn2Cys6_DnaBD"/>
</dbReference>
<keyword evidence="5" id="KW-0862">Zinc</keyword>
<gene>
    <name evidence="14" type="ORF">FE257_009474</name>
</gene>
<keyword evidence="2" id="KW-0479">Metal-binding</keyword>
<reference evidence="14" key="2">
    <citation type="submission" date="2020-02" db="EMBL/GenBank/DDBJ databases">
        <authorList>
            <person name="Gilchrist C.L.M."/>
            <person name="Chooi Y.-H."/>
        </authorList>
    </citation>
    <scope>NUCLEOTIDE SEQUENCE</scope>
    <source>
        <strain evidence="14">MST-FP2251</strain>
    </source>
</reference>
<dbReference type="PROSITE" id="PS50157">
    <property type="entry name" value="ZINC_FINGER_C2H2_2"/>
    <property type="match status" value="2"/>
</dbReference>
<dbReference type="GO" id="GO:0009893">
    <property type="term" value="P:positive regulation of metabolic process"/>
    <property type="evidence" value="ECO:0007669"/>
    <property type="project" value="UniProtKB-ARBA"/>
</dbReference>
<feature type="region of interest" description="Disordered" evidence="11">
    <location>
        <begin position="111"/>
        <end position="136"/>
    </location>
</feature>
<name>A0AAD4GSS2_ASPNN</name>
<dbReference type="AlphaFoldDB" id="A0AAD4GSS2"/>
<dbReference type="SMART" id="SM00066">
    <property type="entry name" value="GAL4"/>
    <property type="match status" value="1"/>
</dbReference>
<dbReference type="InterPro" id="IPR051059">
    <property type="entry name" value="VerF-like"/>
</dbReference>
<feature type="compositionally biased region" description="Basic and acidic residues" evidence="11">
    <location>
        <begin position="111"/>
        <end position="120"/>
    </location>
</feature>
<keyword evidence="8" id="KW-0804">Transcription</keyword>
<dbReference type="GO" id="GO:0000978">
    <property type="term" value="F:RNA polymerase II cis-regulatory region sequence-specific DNA binding"/>
    <property type="evidence" value="ECO:0007669"/>
    <property type="project" value="InterPro"/>
</dbReference>
<evidence type="ECO:0000256" key="6">
    <source>
        <dbReference type="ARBA" id="ARBA00023015"/>
    </source>
</evidence>
<keyword evidence="3" id="KW-0677">Repeat</keyword>
<dbReference type="InterPro" id="IPR013087">
    <property type="entry name" value="Znf_C2H2_type"/>
</dbReference>
<accession>A0AAD4GSS2</accession>
<evidence type="ECO:0000256" key="4">
    <source>
        <dbReference type="ARBA" id="ARBA00022771"/>
    </source>
</evidence>
<evidence type="ECO:0000313" key="14">
    <source>
        <dbReference type="EMBL" id="KAF9887952.1"/>
    </source>
</evidence>
<organism evidence="14 15">
    <name type="scientific">Aspergillus nanangensis</name>
    <dbReference type="NCBI Taxonomy" id="2582783"/>
    <lineage>
        <taxon>Eukaryota</taxon>
        <taxon>Fungi</taxon>
        <taxon>Dikarya</taxon>
        <taxon>Ascomycota</taxon>
        <taxon>Pezizomycotina</taxon>
        <taxon>Eurotiomycetes</taxon>
        <taxon>Eurotiomycetidae</taxon>
        <taxon>Eurotiales</taxon>
        <taxon>Aspergillaceae</taxon>
        <taxon>Aspergillus</taxon>
        <taxon>Aspergillus subgen. Circumdati</taxon>
    </lineage>
</organism>
<evidence type="ECO:0000256" key="3">
    <source>
        <dbReference type="ARBA" id="ARBA00022737"/>
    </source>
</evidence>
<evidence type="ECO:0000259" key="13">
    <source>
        <dbReference type="PROSITE" id="PS50157"/>
    </source>
</evidence>
<keyword evidence="7" id="KW-0238">DNA-binding</keyword>
<proteinExistence type="predicted"/>
<keyword evidence="4 10" id="KW-0863">Zinc-finger</keyword>
<dbReference type="Pfam" id="PF04082">
    <property type="entry name" value="Fungal_trans"/>
    <property type="match status" value="1"/>
</dbReference>
<dbReference type="Proteomes" id="UP001194746">
    <property type="component" value="Unassembled WGS sequence"/>
</dbReference>
<evidence type="ECO:0008006" key="16">
    <source>
        <dbReference type="Google" id="ProtNLM"/>
    </source>
</evidence>
<dbReference type="GO" id="GO:0005634">
    <property type="term" value="C:nucleus"/>
    <property type="evidence" value="ECO:0007669"/>
    <property type="project" value="UniProtKB-SubCell"/>
</dbReference>
<feature type="domain" description="C2H2-type" evidence="13">
    <location>
        <begin position="38"/>
        <end position="67"/>
    </location>
</feature>
<evidence type="ECO:0000256" key="8">
    <source>
        <dbReference type="ARBA" id="ARBA00023163"/>
    </source>
</evidence>
<sequence>MKPSTASKHFCCTICQRGFTRIDHLKRHHLRHSGIKPYSCVFCDESFARCDNLRDHYTDCAKRGDRQIPETGQRGRRRHACQSCTSMKLRCDGSSPCSSCQKRGLECNNERKNQTKDRESVTSAGSTNDEDLMPPSDRGSIKFLLNGGTDSFTEQFLLPPRSDRTRGLEYHNQLGDAEQSGLPYHMKPESGYGDSDPSSLSFFQDTFIDFFNGPFGDQHKPPSDLFANGMAYPTIIPPDDPSYGFPGDPAYEPERPFATGMIQAILTRSWSVPLDHKAHEEISTALSFLLTTARIRRFVNLYFKYWQPSCAMLHEPTFDPDTVSLPLLTSVTFLGAMYSRDERETYAAKRLLDFAELFVFSSEMYAPENEIGIAYSGGRRPSYDAGDWTQFQNIQAGFIMCVVQYWSGGAMSRNRVMEHRFSEVVRVVRRIGLPKCRHQLDERIDELLWIQQECRIRTMNIICLLDCAFSFYQNFPCRLAHIEMECDFPSTEPIFASAHPFAEPNFQLVQEQTISETFQALFEEYDTQETQSSTPIPEILTRVTVFDMFILVHLLYDFINTHMTLQVPLLRITEAAQSKQPHTKARPTGAPEDATLASIRTALSRWRDQWLTLRQTVSSNEWIAMGFYKNGYNFWLVAHLLITRKESVDVVMRMEVNCEDKLQKLCVLLQDEAD</sequence>
<evidence type="ECO:0000256" key="5">
    <source>
        <dbReference type="ARBA" id="ARBA00022833"/>
    </source>
</evidence>
<dbReference type="InterPro" id="IPR036864">
    <property type="entry name" value="Zn2-C6_fun-type_DNA-bd_sf"/>
</dbReference>
<dbReference type="InterPro" id="IPR036236">
    <property type="entry name" value="Znf_C2H2_sf"/>
</dbReference>
<evidence type="ECO:0000256" key="9">
    <source>
        <dbReference type="ARBA" id="ARBA00023242"/>
    </source>
</evidence>
<evidence type="ECO:0000259" key="12">
    <source>
        <dbReference type="PROSITE" id="PS50048"/>
    </source>
</evidence>
<comment type="caution">
    <text evidence="14">The sequence shown here is derived from an EMBL/GenBank/DDBJ whole genome shotgun (WGS) entry which is preliminary data.</text>
</comment>
<dbReference type="GO" id="GO:0000981">
    <property type="term" value="F:DNA-binding transcription factor activity, RNA polymerase II-specific"/>
    <property type="evidence" value="ECO:0007669"/>
    <property type="project" value="InterPro"/>
</dbReference>
<dbReference type="EMBL" id="VCAU01000054">
    <property type="protein sequence ID" value="KAF9887952.1"/>
    <property type="molecule type" value="Genomic_DNA"/>
</dbReference>
<dbReference type="PANTHER" id="PTHR40626:SF8">
    <property type="entry name" value="C2H2 FINGER DOMAIN TRANSCRIPTION FACTOR (EUROFUNG)-RELATED"/>
    <property type="match status" value="1"/>
</dbReference>
<evidence type="ECO:0000256" key="2">
    <source>
        <dbReference type="ARBA" id="ARBA00022723"/>
    </source>
</evidence>
<dbReference type="GO" id="GO:0000785">
    <property type="term" value="C:chromatin"/>
    <property type="evidence" value="ECO:0007669"/>
    <property type="project" value="TreeGrafter"/>
</dbReference>
<dbReference type="Pfam" id="PF00172">
    <property type="entry name" value="Zn_clus"/>
    <property type="match status" value="1"/>
</dbReference>